<reference evidence="2 3" key="1">
    <citation type="submission" date="2024-05" db="EMBL/GenBank/DDBJ databases">
        <title>A draft genome resource for the thread blight pathogen Marasmius tenuissimus strain MS-2.</title>
        <authorList>
            <person name="Yulfo-Soto G.E."/>
            <person name="Baruah I.K."/>
            <person name="Amoako-Attah I."/>
            <person name="Bukari Y."/>
            <person name="Meinhardt L.W."/>
            <person name="Bailey B.A."/>
            <person name="Cohen S.P."/>
        </authorList>
    </citation>
    <scope>NUCLEOTIDE SEQUENCE [LARGE SCALE GENOMIC DNA]</scope>
    <source>
        <strain evidence="2 3">MS-2</strain>
    </source>
</reference>
<name>A0ABR3A365_9AGAR</name>
<gene>
    <name evidence="2" type="ORF">AAF712_006006</name>
</gene>
<dbReference type="Proteomes" id="UP001437256">
    <property type="component" value="Unassembled WGS sequence"/>
</dbReference>
<feature type="region of interest" description="Disordered" evidence="1">
    <location>
        <begin position="398"/>
        <end position="454"/>
    </location>
</feature>
<comment type="caution">
    <text evidence="2">The sequence shown here is derived from an EMBL/GenBank/DDBJ whole genome shotgun (WGS) entry which is preliminary data.</text>
</comment>
<feature type="compositionally biased region" description="Polar residues" evidence="1">
    <location>
        <begin position="52"/>
        <end position="68"/>
    </location>
</feature>
<evidence type="ECO:0000313" key="3">
    <source>
        <dbReference type="Proteomes" id="UP001437256"/>
    </source>
</evidence>
<sequence>MSVPHQGTRQIAPLPNRRASVTTIQEDDATNHHEENMEDEEEAGRVEGQLDFDNQSVASKRSDTSQSTFTPWDQLLKSLPTKMEDWPYDFDRDAVPEFQEHNPHLWATQNGERPNTSKYEGPQQMGPLPYVPISLDTLVSNMATSQVNQIMMSIGTPHEIFGFMELGSGYGTNKKFFEARQQAYVATIKSIQHKHEKQPVITRLPEVNSDENQSPYSTPWVMLGQGLGPDSLRHALHQGYIKGPDSTILRIVRFTENDCTEPWTYKNFSPGGLEREHAPLVREAIVMAAVTNRNFQNFAIQNATDLDPNASLEERQEWVMHATCSWNVTVVETGNERNEFYFQLSGHPVKRGRGSHKTMSDILRNIKVMYNFFELMEYTGVLACVWCKSTTHVSATCPLPDTPGWVGPTREELEARGAPKTKKGGPKSKAPPSKDGAKKGKANGGEKKNLKRKM</sequence>
<keyword evidence="3" id="KW-1185">Reference proteome</keyword>
<dbReference type="EMBL" id="JBBXMP010000030">
    <property type="protein sequence ID" value="KAL0067017.1"/>
    <property type="molecule type" value="Genomic_DNA"/>
</dbReference>
<feature type="region of interest" description="Disordered" evidence="1">
    <location>
        <begin position="1"/>
        <end position="68"/>
    </location>
</feature>
<protein>
    <submittedName>
        <fullName evidence="2">Uncharacterized protein</fullName>
    </submittedName>
</protein>
<evidence type="ECO:0000313" key="2">
    <source>
        <dbReference type="EMBL" id="KAL0067017.1"/>
    </source>
</evidence>
<evidence type="ECO:0000256" key="1">
    <source>
        <dbReference type="SAM" id="MobiDB-lite"/>
    </source>
</evidence>
<proteinExistence type="predicted"/>
<accession>A0ABR3A365</accession>
<organism evidence="2 3">
    <name type="scientific">Marasmius tenuissimus</name>
    <dbReference type="NCBI Taxonomy" id="585030"/>
    <lineage>
        <taxon>Eukaryota</taxon>
        <taxon>Fungi</taxon>
        <taxon>Dikarya</taxon>
        <taxon>Basidiomycota</taxon>
        <taxon>Agaricomycotina</taxon>
        <taxon>Agaricomycetes</taxon>
        <taxon>Agaricomycetidae</taxon>
        <taxon>Agaricales</taxon>
        <taxon>Marasmiineae</taxon>
        <taxon>Marasmiaceae</taxon>
        <taxon>Marasmius</taxon>
    </lineage>
</organism>